<dbReference type="PANTHER" id="PTHR38705:SF1">
    <property type="entry name" value="PROTEIN RDS1"/>
    <property type="match status" value="1"/>
</dbReference>
<comment type="caution">
    <text evidence="2">The sequence shown here is derived from an EMBL/GenBank/DDBJ whole genome shotgun (WGS) entry which is preliminary data.</text>
</comment>
<dbReference type="Proteomes" id="UP000764110">
    <property type="component" value="Unassembled WGS sequence"/>
</dbReference>
<dbReference type="CDD" id="cd00657">
    <property type="entry name" value="Ferritin_like"/>
    <property type="match status" value="1"/>
</dbReference>
<evidence type="ECO:0000313" key="2">
    <source>
        <dbReference type="EMBL" id="KAH0600249.1"/>
    </source>
</evidence>
<keyword evidence="3" id="KW-1185">Reference proteome</keyword>
<evidence type="ECO:0000313" key="3">
    <source>
        <dbReference type="Proteomes" id="UP000764110"/>
    </source>
</evidence>
<gene>
    <name evidence="2" type="ORF">MHUMG1_01245</name>
</gene>
<dbReference type="PANTHER" id="PTHR38705">
    <property type="entry name" value="PROTEIN RDS1"/>
    <property type="match status" value="1"/>
</dbReference>
<evidence type="ECO:0000256" key="1">
    <source>
        <dbReference type="SAM" id="SignalP"/>
    </source>
</evidence>
<feature type="signal peptide" evidence="1">
    <location>
        <begin position="1"/>
        <end position="18"/>
    </location>
</feature>
<dbReference type="InterPro" id="IPR039254">
    <property type="entry name" value="Rds1"/>
</dbReference>
<dbReference type="EMBL" id="JACEFI010000002">
    <property type="protein sequence ID" value="KAH0600249.1"/>
    <property type="molecule type" value="Genomic_DNA"/>
</dbReference>
<feature type="chain" id="PRO_5040470863" evidence="1">
    <location>
        <begin position="19"/>
        <end position="479"/>
    </location>
</feature>
<protein>
    <submittedName>
        <fullName evidence="2">Uncharacterized protein</fullName>
    </submittedName>
</protein>
<dbReference type="Pfam" id="PF13668">
    <property type="entry name" value="Ferritin_2"/>
    <property type="match status" value="1"/>
</dbReference>
<accession>A0A9P8MJ34</accession>
<dbReference type="AlphaFoldDB" id="A0A9P8MJ34"/>
<name>A0A9P8MJ34_9HYPO</name>
<dbReference type="SUPFAM" id="SSF47240">
    <property type="entry name" value="Ferritin-like"/>
    <property type="match status" value="1"/>
</dbReference>
<dbReference type="InterPro" id="IPR009078">
    <property type="entry name" value="Ferritin-like_SF"/>
</dbReference>
<organism evidence="2 3">
    <name type="scientific">Metarhizium humberi</name>
    <dbReference type="NCBI Taxonomy" id="2596975"/>
    <lineage>
        <taxon>Eukaryota</taxon>
        <taxon>Fungi</taxon>
        <taxon>Dikarya</taxon>
        <taxon>Ascomycota</taxon>
        <taxon>Pezizomycotina</taxon>
        <taxon>Sordariomycetes</taxon>
        <taxon>Hypocreomycetidae</taxon>
        <taxon>Hypocreales</taxon>
        <taxon>Clavicipitaceae</taxon>
        <taxon>Metarhizium</taxon>
    </lineage>
</organism>
<reference evidence="2 3" key="1">
    <citation type="submission" date="2020-07" db="EMBL/GenBank/DDBJ databases">
        <title>Metarhizium humberi genome.</title>
        <authorList>
            <person name="Lysoe E."/>
        </authorList>
    </citation>
    <scope>NUCLEOTIDE SEQUENCE [LARGE SCALE GENOMIC DNA]</scope>
    <source>
        <strain evidence="2 3">ESALQ1638</strain>
    </source>
</reference>
<proteinExistence type="predicted"/>
<keyword evidence="1" id="KW-0732">Signal</keyword>
<sequence>MPSLKVAALALLAATGSALPAARRDKSSLGLEANSESLGSALTLEHLEEAYYREGFAKFPDSDFAALGLKPEQIDDLKRIGQTEQEHVSFLQSTLAQAGVQPVQPCQYEFNVNDAKGMATLGALFENVGVSGYLGLAKRIKDPAILSAAASIVTIESRHQSSLRVLLSQVAVPQAFDAPLSLRSVFSIAAPFIKSCPQGSNLAVTPFPALTMEAAQSGEASAMTVGSTVRVAAASGGSSATHCAFTSGGVVPGGTAFTPFSESAGCEIPQGVAGVTYLSLSSSAPLDGALTDDITVAGPMILPFDKWHVGRPNYAKSYGGWHLSTLRGIFTMALNFEQHRTMDGKMPHWLANSPGKQFRSISNHQGAMAANHAVFRVVQAICLAVTPVHVHLLPLARHPQPLPTPPWTRGLILQPWSTGTPNGRVSAATAGSSRARLMQMSTEPSAVDATAAGQHEKPPRALRHGRAWFPWSTCRIVAL</sequence>